<organism evidence="1 2">
    <name type="scientific">Staphylococcus pseudintermedius</name>
    <dbReference type="NCBI Taxonomy" id="283734"/>
    <lineage>
        <taxon>Bacteria</taxon>
        <taxon>Bacillati</taxon>
        <taxon>Bacillota</taxon>
        <taxon>Bacilli</taxon>
        <taxon>Bacillales</taxon>
        <taxon>Staphylococcaceae</taxon>
        <taxon>Staphylococcus</taxon>
        <taxon>Staphylococcus intermedius group</taxon>
    </lineage>
</organism>
<name>A0A8H9BU87_STAPS</name>
<comment type="caution">
    <text evidence="1">The sequence shown here is derived from an EMBL/GenBank/DDBJ whole genome shotgun (WGS) entry which is preliminary data.</text>
</comment>
<protein>
    <submittedName>
        <fullName evidence="1">Uncharacterized protein</fullName>
    </submittedName>
</protein>
<evidence type="ECO:0000313" key="2">
    <source>
        <dbReference type="Proteomes" id="UP000600220"/>
    </source>
</evidence>
<keyword evidence="2" id="KW-1185">Reference proteome</keyword>
<dbReference type="EMBL" id="AAXKXX010000004">
    <property type="protein sequence ID" value="EGQ4384405.1"/>
    <property type="molecule type" value="Genomic_DNA"/>
</dbReference>
<evidence type="ECO:0000313" key="1">
    <source>
        <dbReference type="EMBL" id="EGQ4384405.1"/>
    </source>
</evidence>
<dbReference type="Proteomes" id="UP000600220">
    <property type="component" value="Unassembled WGS sequence"/>
</dbReference>
<dbReference type="AlphaFoldDB" id="A0A8H9BU87"/>
<accession>A0A8H9BU87</accession>
<dbReference type="RefSeq" id="WP_168250311.1">
    <property type="nucleotide sequence ID" value="NZ_CP119996.1"/>
</dbReference>
<reference evidence="1 2" key="1">
    <citation type="submission" date="2018-11" db="EMBL/GenBank/DDBJ databases">
        <authorList>
            <consortium name="Veterinary Laboratory Investigation and Response Network"/>
        </authorList>
    </citation>
    <scope>NUCLEOTIDE SEQUENCE [LARGE SCALE GENOMIC DNA]</scope>
    <source>
        <strain evidence="1 2">SPSE-18-VL-LA-PA-Ryan-0021</strain>
    </source>
</reference>
<sequence length="301" mass="35377">MEKRVKKNNNWKFLLSKEEIETMRKGVFRESNSHFKIVIPKEFMTYLEGLDTTNAIKAKALLLYVGIILVYKEASYTYRRHHINLEIICQFLGIKYSEKLRKLFSNSSYLVENQFIGTQYDFPVEYSVSCVEDKEKRNYFGNYTMFKSLSKDEKEKMIDANRLALPVRSIEPIRHTKGVFRKNGQEMELVKPPIDIQGDKYITITYKSLFDTVKGNLSVQSLYLACVVKDMLANKITTRYSRFKVNKNSLAKKVGASLGTFKKQHRELKSYTNQNYRLEQFTTKRNGEFVSEVFLFFDSEF</sequence>
<proteinExistence type="predicted"/>
<gene>
    <name evidence="1" type="ORF">EGV54_04775</name>
</gene>